<comment type="caution">
    <text evidence="2">The sequence shown here is derived from an EMBL/GenBank/DDBJ whole genome shotgun (WGS) entry which is preliminary data.</text>
</comment>
<protein>
    <submittedName>
        <fullName evidence="2">Aldo/keto reductase</fullName>
    </submittedName>
</protein>
<dbReference type="PROSITE" id="PS51318">
    <property type="entry name" value="TAT"/>
    <property type="match status" value="1"/>
</dbReference>
<reference evidence="2 3" key="1">
    <citation type="submission" date="2018-06" db="EMBL/GenBank/DDBJ databases">
        <title>Comparative genomics of Brasilonema spp. strains.</title>
        <authorList>
            <person name="Alvarenga D.O."/>
            <person name="Fiore M.F."/>
            <person name="Varani A.M."/>
        </authorList>
    </citation>
    <scope>NUCLEOTIDE SEQUENCE [LARGE SCALE GENOMIC DNA]</scope>
    <source>
        <strain evidence="2 3">SPC951</strain>
    </source>
</reference>
<dbReference type="Gene3D" id="3.20.20.100">
    <property type="entry name" value="NADP-dependent oxidoreductase domain"/>
    <property type="match status" value="1"/>
</dbReference>
<dbReference type="Proteomes" id="UP000718564">
    <property type="component" value="Unassembled WGS sequence"/>
</dbReference>
<gene>
    <name evidence="2" type="ORF">DP116_08815</name>
</gene>
<dbReference type="PANTHER" id="PTHR43312">
    <property type="entry name" value="D-THREO-ALDOSE 1-DEHYDROGENASE"/>
    <property type="match status" value="1"/>
</dbReference>
<dbReference type="PANTHER" id="PTHR43312:SF1">
    <property type="entry name" value="NADP-DEPENDENT OXIDOREDUCTASE DOMAIN-CONTAINING PROTEIN"/>
    <property type="match status" value="1"/>
</dbReference>
<dbReference type="InterPro" id="IPR006311">
    <property type="entry name" value="TAT_signal"/>
</dbReference>
<dbReference type="InterPro" id="IPR053135">
    <property type="entry name" value="AKR2_Oxidoreductase"/>
</dbReference>
<dbReference type="SUPFAM" id="SSF51430">
    <property type="entry name" value="NAD(P)-linked oxidoreductase"/>
    <property type="match status" value="1"/>
</dbReference>
<evidence type="ECO:0000313" key="3">
    <source>
        <dbReference type="Proteomes" id="UP000718564"/>
    </source>
</evidence>
<sequence length="343" mass="38344">MDISRRDLLKVASTSGLVAAGLAGTEGFFSQLQAQNKPTQTRSGEMIYRTLGRTGEKVSVIGLGGHHIGRPKDEQEGIRLIRTAIDRGINFMDNSWDYHNGGSEIRMGKALQDGYRQKVFLMTKIDGRTKQAATQQINDSLKRLQTDRIDLLQHHEIIRMEDPDRVFAPGGSMEAVLEAQKAGKIRYIGFTGHKDPLVHLRMLEVAAQNNFHFDTVQMPLNVMDAHFRSFEQQVLPKLVSNGIGVLGMKSMGDQNILKSNTVKPIECLHYAMNLPTSTVITGIESMEILNQAFEAVRTFKPMSQEQVRALLARTRSVAAKGQYELFKTTNQFDSTAKNPEWLG</sequence>
<organism evidence="2 3">
    <name type="scientific">Brasilonema bromeliae SPC951</name>
    <dbReference type="NCBI Taxonomy" id="385972"/>
    <lineage>
        <taxon>Bacteria</taxon>
        <taxon>Bacillati</taxon>
        <taxon>Cyanobacteriota</taxon>
        <taxon>Cyanophyceae</taxon>
        <taxon>Nostocales</taxon>
        <taxon>Scytonemataceae</taxon>
        <taxon>Brasilonema</taxon>
        <taxon>Bromeliae group (in: Brasilonema)</taxon>
    </lineage>
</organism>
<dbReference type="InterPro" id="IPR023210">
    <property type="entry name" value="NADP_OxRdtase_dom"/>
</dbReference>
<keyword evidence="3" id="KW-1185">Reference proteome</keyword>
<accession>A0ABX1P5E5</accession>
<feature type="domain" description="NADP-dependent oxidoreductase" evidence="1">
    <location>
        <begin position="61"/>
        <end position="259"/>
    </location>
</feature>
<dbReference type="RefSeq" id="WP_169154825.1">
    <property type="nucleotide sequence ID" value="NZ_CAWPJE010000004.1"/>
</dbReference>
<evidence type="ECO:0000259" key="1">
    <source>
        <dbReference type="Pfam" id="PF00248"/>
    </source>
</evidence>
<evidence type="ECO:0000313" key="2">
    <source>
        <dbReference type="EMBL" id="NMG19557.1"/>
    </source>
</evidence>
<name>A0ABX1P5E5_9CYAN</name>
<proteinExistence type="predicted"/>
<dbReference type="Pfam" id="PF00248">
    <property type="entry name" value="Aldo_ket_red"/>
    <property type="match status" value="1"/>
</dbReference>
<dbReference type="InterPro" id="IPR036812">
    <property type="entry name" value="NAD(P)_OxRdtase_dom_sf"/>
</dbReference>
<dbReference type="EMBL" id="QMEB01000049">
    <property type="protein sequence ID" value="NMG19557.1"/>
    <property type="molecule type" value="Genomic_DNA"/>
</dbReference>
<dbReference type="CDD" id="cd19100">
    <property type="entry name" value="AKR_unchar"/>
    <property type="match status" value="1"/>
</dbReference>